<gene>
    <name evidence="2" type="ordered locus">M301_0134</name>
</gene>
<proteinExistence type="predicted"/>
<name>D7DKD7_METV0</name>
<keyword evidence="1" id="KW-0812">Transmembrane</keyword>
<evidence type="ECO:0000313" key="2">
    <source>
        <dbReference type="EMBL" id="ADI28522.1"/>
    </source>
</evidence>
<protein>
    <submittedName>
        <fullName evidence="2">Uncharacterized protein</fullName>
    </submittedName>
</protein>
<dbReference type="HOGENOM" id="CLU_3201973_0_0_4"/>
<organism evidence="2 3">
    <name type="scientific">Methylotenera versatilis (strain 301)</name>
    <dbReference type="NCBI Taxonomy" id="666681"/>
    <lineage>
        <taxon>Bacteria</taxon>
        <taxon>Pseudomonadati</taxon>
        <taxon>Pseudomonadota</taxon>
        <taxon>Betaproteobacteria</taxon>
        <taxon>Nitrosomonadales</taxon>
        <taxon>Methylophilaceae</taxon>
        <taxon>Methylotenera</taxon>
    </lineage>
</organism>
<feature type="transmembrane region" description="Helical" evidence="1">
    <location>
        <begin position="12"/>
        <end position="32"/>
    </location>
</feature>
<keyword evidence="1" id="KW-1133">Transmembrane helix</keyword>
<evidence type="ECO:0000256" key="1">
    <source>
        <dbReference type="SAM" id="Phobius"/>
    </source>
</evidence>
<dbReference type="RefSeq" id="WP_013146839.1">
    <property type="nucleotide sequence ID" value="NC_014207.1"/>
</dbReference>
<evidence type="ECO:0000313" key="3">
    <source>
        <dbReference type="Proteomes" id="UP000000383"/>
    </source>
</evidence>
<dbReference type="EMBL" id="CP002056">
    <property type="protein sequence ID" value="ADI28522.1"/>
    <property type="molecule type" value="Genomic_DNA"/>
</dbReference>
<reference evidence="3" key="1">
    <citation type="submission" date="2010-05" db="EMBL/GenBank/DDBJ databases">
        <title>Complete sequence of Methylotenera sp. 301.</title>
        <authorList>
            <person name="Lucas S."/>
            <person name="Copeland A."/>
            <person name="Lapidus A."/>
            <person name="Cheng J.-F."/>
            <person name="Bruce D."/>
            <person name="Goodwin L."/>
            <person name="Pitluck S."/>
            <person name="Clum A."/>
            <person name="Land M."/>
            <person name="Hauser L."/>
            <person name="Kyrpides N."/>
            <person name="Ivanova N."/>
            <person name="Chistoservova L."/>
            <person name="Kalyuzhnaya M."/>
            <person name="Woyke T."/>
        </authorList>
    </citation>
    <scope>NUCLEOTIDE SEQUENCE [LARGE SCALE GENOMIC DNA]</scope>
    <source>
        <strain evidence="3">301</strain>
    </source>
</reference>
<reference evidence="2 3" key="2">
    <citation type="journal article" date="2011" name="J. Bacteriol.">
        <title>Genomes of three methylotrophs from a single niche uncover genetic and metabolic divergence of Methylophilaceae.</title>
        <authorList>
            <person name="Lapidus A."/>
            <person name="Clum A."/>
            <person name="Labutti K."/>
            <person name="Kaluzhnaya M.G."/>
            <person name="Lim S."/>
            <person name="Beck D.A."/>
            <person name="Glavina Del Rio T."/>
            <person name="Nolan M."/>
            <person name="Mavromatis K."/>
            <person name="Huntemann M."/>
            <person name="Lucas S."/>
            <person name="Lidstrom M.E."/>
            <person name="Ivanova N."/>
            <person name="Chistoserdova L."/>
        </authorList>
    </citation>
    <scope>NUCLEOTIDE SEQUENCE [LARGE SCALE GENOMIC DNA]</scope>
    <source>
        <strain evidence="2 3">301</strain>
    </source>
</reference>
<keyword evidence="1" id="KW-0472">Membrane</keyword>
<dbReference type="AlphaFoldDB" id="D7DKD7"/>
<accession>D7DKD7</accession>
<dbReference type="KEGG" id="meh:M301_0134"/>
<dbReference type="Proteomes" id="UP000000383">
    <property type="component" value="Chromosome"/>
</dbReference>
<sequence precursor="true">MKCPVSMLPRVGSSTASILFVIGVIATISYALHAQQNKAKANKNG</sequence>
<keyword evidence="3" id="KW-1185">Reference proteome</keyword>